<dbReference type="Proteomes" id="UP000250235">
    <property type="component" value="Unassembled WGS sequence"/>
</dbReference>
<feature type="compositionally biased region" description="Basic and acidic residues" evidence="1">
    <location>
        <begin position="120"/>
        <end position="129"/>
    </location>
</feature>
<accession>A0A2Z7DCB4</accession>
<sequence length="129" mass="14715">MKRRHIRIRHPIFQQLGTTTKSDNKPTSKRCCRQISHNVTLTAPPADRPCQPQYDSVSIPRDTKRAKLPTEKLTSATSMPTYSMTSSNLLPADTSKPKITKISRIVLRREIDPKTTTPHRNRDSKPQNL</sequence>
<evidence type="ECO:0000313" key="2">
    <source>
        <dbReference type="EMBL" id="KZV54691.1"/>
    </source>
</evidence>
<feature type="compositionally biased region" description="Polar residues" evidence="1">
    <location>
        <begin position="72"/>
        <end position="89"/>
    </location>
</feature>
<feature type="compositionally biased region" description="Basic and acidic residues" evidence="1">
    <location>
        <begin position="61"/>
        <end position="70"/>
    </location>
</feature>
<proteinExistence type="predicted"/>
<evidence type="ECO:0000256" key="1">
    <source>
        <dbReference type="SAM" id="MobiDB-lite"/>
    </source>
</evidence>
<organism evidence="2 3">
    <name type="scientific">Dorcoceras hygrometricum</name>
    <dbReference type="NCBI Taxonomy" id="472368"/>
    <lineage>
        <taxon>Eukaryota</taxon>
        <taxon>Viridiplantae</taxon>
        <taxon>Streptophyta</taxon>
        <taxon>Embryophyta</taxon>
        <taxon>Tracheophyta</taxon>
        <taxon>Spermatophyta</taxon>
        <taxon>Magnoliopsida</taxon>
        <taxon>eudicotyledons</taxon>
        <taxon>Gunneridae</taxon>
        <taxon>Pentapetalae</taxon>
        <taxon>asterids</taxon>
        <taxon>lamiids</taxon>
        <taxon>Lamiales</taxon>
        <taxon>Gesneriaceae</taxon>
        <taxon>Didymocarpoideae</taxon>
        <taxon>Trichosporeae</taxon>
        <taxon>Loxocarpinae</taxon>
        <taxon>Dorcoceras</taxon>
    </lineage>
</organism>
<name>A0A2Z7DCB4_9LAMI</name>
<feature type="region of interest" description="Disordered" evidence="1">
    <location>
        <begin position="43"/>
        <end position="129"/>
    </location>
</feature>
<reference evidence="2 3" key="1">
    <citation type="journal article" date="2015" name="Proc. Natl. Acad. Sci. U.S.A.">
        <title>The resurrection genome of Boea hygrometrica: A blueprint for survival of dehydration.</title>
        <authorList>
            <person name="Xiao L."/>
            <person name="Yang G."/>
            <person name="Zhang L."/>
            <person name="Yang X."/>
            <person name="Zhao S."/>
            <person name="Ji Z."/>
            <person name="Zhou Q."/>
            <person name="Hu M."/>
            <person name="Wang Y."/>
            <person name="Chen M."/>
            <person name="Xu Y."/>
            <person name="Jin H."/>
            <person name="Xiao X."/>
            <person name="Hu G."/>
            <person name="Bao F."/>
            <person name="Hu Y."/>
            <person name="Wan P."/>
            <person name="Li L."/>
            <person name="Deng X."/>
            <person name="Kuang T."/>
            <person name="Xiang C."/>
            <person name="Zhu J.K."/>
            <person name="Oliver M.J."/>
            <person name="He Y."/>
        </authorList>
    </citation>
    <scope>NUCLEOTIDE SEQUENCE [LARGE SCALE GENOMIC DNA]</scope>
    <source>
        <strain evidence="3">cv. XS01</strain>
    </source>
</reference>
<gene>
    <name evidence="2" type="ORF">F511_42370</name>
</gene>
<dbReference type="AlphaFoldDB" id="A0A2Z7DCB4"/>
<keyword evidence="3" id="KW-1185">Reference proteome</keyword>
<evidence type="ECO:0000313" key="3">
    <source>
        <dbReference type="Proteomes" id="UP000250235"/>
    </source>
</evidence>
<dbReference type="EMBL" id="KQ989263">
    <property type="protein sequence ID" value="KZV54691.1"/>
    <property type="molecule type" value="Genomic_DNA"/>
</dbReference>
<protein>
    <submittedName>
        <fullName evidence="2">Plant intracell Ras-group-related LRR protein 7</fullName>
    </submittedName>
</protein>